<comment type="similarity">
    <text evidence="1">Belongs to the bacterial ribosomal protein bS21 family.</text>
</comment>
<sequence>MLLSRVPAARHAFAAPVSIAHRPFSTSLPYRDQRSRRGGSDDRPVRTNPLIGNYVAPKPAQPNPKDAPPTSTENPQSSQPPSPDKAPISSAEVPPNADMPPPPPPPQAAAAADAKPPAAKSEHHPYNAASSTPDQPFDLKGIVGSDVASVMSKFASNYARNANLTKDPMSLPRVRTAAVTGRTVFVQDGSWTTQGQARNPEHAFRMLNQVVSESRIKSLVMRQRFHERPGLKRKRLKMQRWRRRFKDGFKATAERVLELKKQGW</sequence>
<protein>
    <submittedName>
        <fullName evidence="5">Uncharacterized protein</fullName>
    </submittedName>
</protein>
<keyword evidence="6" id="KW-1185">Reference proteome</keyword>
<dbReference type="PANTHER" id="PTHR41237:SF1">
    <property type="entry name" value="SMALL RIBOSOMAL SUBUNIT PROTEIN BS21M"/>
    <property type="match status" value="1"/>
</dbReference>
<dbReference type="GO" id="GO:0003735">
    <property type="term" value="F:structural constituent of ribosome"/>
    <property type="evidence" value="ECO:0007669"/>
    <property type="project" value="InterPro"/>
</dbReference>
<evidence type="ECO:0000256" key="2">
    <source>
        <dbReference type="ARBA" id="ARBA00022980"/>
    </source>
</evidence>
<evidence type="ECO:0000256" key="3">
    <source>
        <dbReference type="ARBA" id="ARBA00023274"/>
    </source>
</evidence>
<accession>A0A086SZ61</accession>
<evidence type="ECO:0000256" key="1">
    <source>
        <dbReference type="ARBA" id="ARBA00006640"/>
    </source>
</evidence>
<feature type="region of interest" description="Disordered" evidence="4">
    <location>
        <begin position="20"/>
        <end position="137"/>
    </location>
</feature>
<dbReference type="InterPro" id="IPR052837">
    <property type="entry name" value="Mitoribosomal_bS21"/>
</dbReference>
<dbReference type="PANTHER" id="PTHR41237">
    <property type="entry name" value="37S RIBOSOMAL PROTEIN MRP21, MITOCHONDRIAL"/>
    <property type="match status" value="1"/>
</dbReference>
<feature type="compositionally biased region" description="Low complexity" evidence="4">
    <location>
        <begin position="108"/>
        <end position="119"/>
    </location>
</feature>
<keyword evidence="2" id="KW-0689">Ribosomal protein</keyword>
<comment type="caution">
    <text evidence="5">The sequence shown here is derived from an EMBL/GenBank/DDBJ whole genome shotgun (WGS) entry which is preliminary data.</text>
</comment>
<feature type="compositionally biased region" description="Pro residues" evidence="4">
    <location>
        <begin position="97"/>
        <end position="107"/>
    </location>
</feature>
<organism evidence="5 6">
    <name type="scientific">Hapsidospora chrysogenum (strain ATCC 11550 / CBS 779.69 / DSM 880 / IAM 14645 / JCM 23072 / IMI 49137)</name>
    <name type="common">Acremonium chrysogenum</name>
    <dbReference type="NCBI Taxonomy" id="857340"/>
    <lineage>
        <taxon>Eukaryota</taxon>
        <taxon>Fungi</taxon>
        <taxon>Dikarya</taxon>
        <taxon>Ascomycota</taxon>
        <taxon>Pezizomycotina</taxon>
        <taxon>Sordariomycetes</taxon>
        <taxon>Hypocreomycetidae</taxon>
        <taxon>Hypocreales</taxon>
        <taxon>Bionectriaceae</taxon>
        <taxon>Hapsidospora</taxon>
    </lineage>
</organism>
<dbReference type="GO" id="GO:0005763">
    <property type="term" value="C:mitochondrial small ribosomal subunit"/>
    <property type="evidence" value="ECO:0007669"/>
    <property type="project" value="TreeGrafter"/>
</dbReference>
<keyword evidence="3" id="KW-0687">Ribonucleoprotein</keyword>
<dbReference type="EMBL" id="JPKY01000095">
    <property type="protein sequence ID" value="KFH42393.1"/>
    <property type="molecule type" value="Genomic_DNA"/>
</dbReference>
<evidence type="ECO:0000256" key="4">
    <source>
        <dbReference type="SAM" id="MobiDB-lite"/>
    </source>
</evidence>
<dbReference type="InterPro" id="IPR001911">
    <property type="entry name" value="Ribosomal_bS21"/>
</dbReference>
<dbReference type="STRING" id="857340.A0A086SZ61"/>
<name>A0A086SZ61_HAPC1</name>
<dbReference type="OrthoDB" id="2501249at2759"/>
<gene>
    <name evidence="5" type="ORF">ACRE_068680</name>
</gene>
<evidence type="ECO:0000313" key="6">
    <source>
        <dbReference type="Proteomes" id="UP000029964"/>
    </source>
</evidence>
<dbReference type="HOGENOM" id="CLU_085774_0_0_1"/>
<feature type="compositionally biased region" description="Basic and acidic residues" evidence="4">
    <location>
        <begin position="31"/>
        <end position="45"/>
    </location>
</feature>
<evidence type="ECO:0000313" key="5">
    <source>
        <dbReference type="EMBL" id="KFH42393.1"/>
    </source>
</evidence>
<dbReference type="AlphaFoldDB" id="A0A086SZ61"/>
<dbReference type="Proteomes" id="UP000029964">
    <property type="component" value="Unassembled WGS sequence"/>
</dbReference>
<reference evidence="6" key="1">
    <citation type="journal article" date="2014" name="Genome Announc.">
        <title>Genome sequence and annotation of Acremonium chrysogenum, producer of the beta-lactam antibiotic cephalosporin C.</title>
        <authorList>
            <person name="Terfehr D."/>
            <person name="Dahlmann T.A."/>
            <person name="Specht T."/>
            <person name="Zadra I."/>
            <person name="Kuernsteiner H."/>
            <person name="Kueck U."/>
        </authorList>
    </citation>
    <scope>NUCLEOTIDE SEQUENCE [LARGE SCALE GENOMIC DNA]</scope>
    <source>
        <strain evidence="6">ATCC 11550 / CBS 779.69 / DSM 880 / IAM 14645 / JCM 23072 / IMI 49137</strain>
    </source>
</reference>
<proteinExistence type="inferred from homology"/>
<dbReference type="GO" id="GO:0070124">
    <property type="term" value="P:mitochondrial translational initiation"/>
    <property type="evidence" value="ECO:0007669"/>
    <property type="project" value="TreeGrafter"/>
</dbReference>
<dbReference type="Pfam" id="PF01165">
    <property type="entry name" value="Ribosomal_S21"/>
    <property type="match status" value="1"/>
</dbReference>